<keyword evidence="2" id="KW-1185">Reference proteome</keyword>
<accession>A0ACB8DG58</accession>
<gene>
    <name evidence="1" type="ORF">HPB49_021126</name>
</gene>
<protein>
    <submittedName>
        <fullName evidence="1">Uncharacterized protein</fullName>
    </submittedName>
</protein>
<dbReference type="Proteomes" id="UP000821865">
    <property type="component" value="Chromosome 2"/>
</dbReference>
<comment type="caution">
    <text evidence="1">The sequence shown here is derived from an EMBL/GenBank/DDBJ whole genome shotgun (WGS) entry which is preliminary data.</text>
</comment>
<dbReference type="EMBL" id="CM023471">
    <property type="protein sequence ID" value="KAH7966973.1"/>
    <property type="molecule type" value="Genomic_DNA"/>
</dbReference>
<proteinExistence type="predicted"/>
<sequence length="174" mass="19123">MAVSLSTKVNHRLDLENQDREALFVEVILQHSTLLVCCTYCPPSLKEKLYMLLDSSLSVSLCKQYADVLVFGNFNAHIDWTLHADPIPHGRSDDLLLDVMTSANLVQACIEPTYSSLDRTPSSLELLLVVNPTRIISCLESERLSNSGHRAIEVSCAAGLPQCGHHAFSSGNLT</sequence>
<evidence type="ECO:0000313" key="2">
    <source>
        <dbReference type="Proteomes" id="UP000821865"/>
    </source>
</evidence>
<organism evidence="1 2">
    <name type="scientific">Dermacentor silvarum</name>
    <name type="common">Tick</name>
    <dbReference type="NCBI Taxonomy" id="543639"/>
    <lineage>
        <taxon>Eukaryota</taxon>
        <taxon>Metazoa</taxon>
        <taxon>Ecdysozoa</taxon>
        <taxon>Arthropoda</taxon>
        <taxon>Chelicerata</taxon>
        <taxon>Arachnida</taxon>
        <taxon>Acari</taxon>
        <taxon>Parasitiformes</taxon>
        <taxon>Ixodida</taxon>
        <taxon>Ixodoidea</taxon>
        <taxon>Ixodidae</taxon>
        <taxon>Rhipicephalinae</taxon>
        <taxon>Dermacentor</taxon>
    </lineage>
</organism>
<name>A0ACB8DG58_DERSI</name>
<evidence type="ECO:0000313" key="1">
    <source>
        <dbReference type="EMBL" id="KAH7966973.1"/>
    </source>
</evidence>
<reference evidence="1" key="1">
    <citation type="submission" date="2020-05" db="EMBL/GenBank/DDBJ databases">
        <title>Large-scale comparative analyses of tick genomes elucidate their genetic diversity and vector capacities.</title>
        <authorList>
            <person name="Jia N."/>
            <person name="Wang J."/>
            <person name="Shi W."/>
            <person name="Du L."/>
            <person name="Sun Y."/>
            <person name="Zhan W."/>
            <person name="Jiang J."/>
            <person name="Wang Q."/>
            <person name="Zhang B."/>
            <person name="Ji P."/>
            <person name="Sakyi L.B."/>
            <person name="Cui X."/>
            <person name="Yuan T."/>
            <person name="Jiang B."/>
            <person name="Yang W."/>
            <person name="Lam T.T.-Y."/>
            <person name="Chang Q."/>
            <person name="Ding S."/>
            <person name="Wang X."/>
            <person name="Zhu J."/>
            <person name="Ruan X."/>
            <person name="Zhao L."/>
            <person name="Wei J."/>
            <person name="Que T."/>
            <person name="Du C."/>
            <person name="Cheng J."/>
            <person name="Dai P."/>
            <person name="Han X."/>
            <person name="Huang E."/>
            <person name="Gao Y."/>
            <person name="Liu J."/>
            <person name="Shao H."/>
            <person name="Ye R."/>
            <person name="Li L."/>
            <person name="Wei W."/>
            <person name="Wang X."/>
            <person name="Wang C."/>
            <person name="Yang T."/>
            <person name="Huo Q."/>
            <person name="Li W."/>
            <person name="Guo W."/>
            <person name="Chen H."/>
            <person name="Zhou L."/>
            <person name="Ni X."/>
            <person name="Tian J."/>
            <person name="Zhou Y."/>
            <person name="Sheng Y."/>
            <person name="Liu T."/>
            <person name="Pan Y."/>
            <person name="Xia L."/>
            <person name="Li J."/>
            <person name="Zhao F."/>
            <person name="Cao W."/>
        </authorList>
    </citation>
    <scope>NUCLEOTIDE SEQUENCE</scope>
    <source>
        <strain evidence="1">Dsil-2018</strain>
    </source>
</reference>